<feature type="domain" description="C2H2-type" evidence="1">
    <location>
        <begin position="35"/>
        <end position="55"/>
    </location>
</feature>
<organism evidence="2 3">
    <name type="scientific">Popillia japonica</name>
    <name type="common">Japanese beetle</name>
    <dbReference type="NCBI Taxonomy" id="7064"/>
    <lineage>
        <taxon>Eukaryota</taxon>
        <taxon>Metazoa</taxon>
        <taxon>Ecdysozoa</taxon>
        <taxon>Arthropoda</taxon>
        <taxon>Hexapoda</taxon>
        <taxon>Insecta</taxon>
        <taxon>Pterygota</taxon>
        <taxon>Neoptera</taxon>
        <taxon>Endopterygota</taxon>
        <taxon>Coleoptera</taxon>
        <taxon>Polyphaga</taxon>
        <taxon>Scarabaeiformia</taxon>
        <taxon>Scarabaeidae</taxon>
        <taxon>Rutelinae</taxon>
        <taxon>Popillia</taxon>
    </lineage>
</organism>
<name>A0AAW1LQ15_POPJA</name>
<feature type="domain" description="C2H2-type" evidence="1">
    <location>
        <begin position="249"/>
        <end position="270"/>
    </location>
</feature>
<comment type="caution">
    <text evidence="2">The sequence shown here is derived from an EMBL/GenBank/DDBJ whole genome shotgun (WGS) entry which is preliminary data.</text>
</comment>
<dbReference type="Proteomes" id="UP001458880">
    <property type="component" value="Unassembled WGS sequence"/>
</dbReference>
<accession>A0AAW1LQ15</accession>
<reference evidence="2 3" key="1">
    <citation type="journal article" date="2024" name="BMC Genomics">
        <title>De novo assembly and annotation of Popillia japonica's genome with initial clues to its potential as an invasive pest.</title>
        <authorList>
            <person name="Cucini C."/>
            <person name="Boschi S."/>
            <person name="Funari R."/>
            <person name="Cardaioli E."/>
            <person name="Iannotti N."/>
            <person name="Marturano G."/>
            <person name="Paoli F."/>
            <person name="Bruttini M."/>
            <person name="Carapelli A."/>
            <person name="Frati F."/>
            <person name="Nardi F."/>
        </authorList>
    </citation>
    <scope>NUCLEOTIDE SEQUENCE [LARGE SCALE GENOMIC DNA]</scope>
    <source>
        <strain evidence="2">DMR45628</strain>
    </source>
</reference>
<dbReference type="InterPro" id="IPR013087">
    <property type="entry name" value="Znf_C2H2_type"/>
</dbReference>
<evidence type="ECO:0000313" key="3">
    <source>
        <dbReference type="Proteomes" id="UP001458880"/>
    </source>
</evidence>
<evidence type="ECO:0000259" key="1">
    <source>
        <dbReference type="PROSITE" id="PS00028"/>
    </source>
</evidence>
<protein>
    <recommendedName>
        <fullName evidence="1">C2H2-type domain-containing protein</fullName>
    </recommendedName>
</protein>
<proteinExistence type="predicted"/>
<dbReference type="SMART" id="SM00355">
    <property type="entry name" value="ZnF_C2H2"/>
    <property type="match status" value="4"/>
</dbReference>
<keyword evidence="3" id="KW-1185">Reference proteome</keyword>
<evidence type="ECO:0000313" key="2">
    <source>
        <dbReference type="EMBL" id="KAK9736196.1"/>
    </source>
</evidence>
<dbReference type="PROSITE" id="PS00028">
    <property type="entry name" value="ZINC_FINGER_C2H2_1"/>
    <property type="match status" value="2"/>
</dbReference>
<sequence>MNLTGYECELCMSVFHTKSDFLGHHMMEDSNGLACCGCTLVFDTTTALFQHKESHKVEQVIIDDGDIQFNEYTEEVEAVLNIPSDESVIGSTNELLYILDDSQCVNEVIIEESENNHPKTTYTKPDNFSVVQVDHGYMIPSVFKGQLETRKRVKKKGSHSESDDDARNMLISAKAGTSKRVVPSSKVRQLPVRKRHDVPDFSASDYVILNPNDEVDIMHYKCLRCEQLFINKFGCFRHVEKGKCYINSCDVCSADFQKNSEFYEHYILEHTDRAICNFCFRTFMYENFQKNSEFYEHYILEHTDRHLQFLL</sequence>
<gene>
    <name evidence="2" type="ORF">QE152_g12714</name>
</gene>
<dbReference type="AlphaFoldDB" id="A0AAW1LQ15"/>
<dbReference type="EMBL" id="JASPKY010000117">
    <property type="protein sequence ID" value="KAK9736196.1"/>
    <property type="molecule type" value="Genomic_DNA"/>
</dbReference>